<feature type="compositionally biased region" description="Low complexity" evidence="1">
    <location>
        <begin position="430"/>
        <end position="451"/>
    </location>
</feature>
<feature type="compositionally biased region" description="Basic and acidic residues" evidence="1">
    <location>
        <begin position="2090"/>
        <end position="2100"/>
    </location>
</feature>
<feature type="compositionally biased region" description="Polar residues" evidence="1">
    <location>
        <begin position="304"/>
        <end position="317"/>
    </location>
</feature>
<feature type="compositionally biased region" description="Acidic residues" evidence="1">
    <location>
        <begin position="1551"/>
        <end position="1564"/>
    </location>
</feature>
<gene>
    <name evidence="3" type="ORF">HOLleu_29547</name>
</gene>
<feature type="compositionally biased region" description="Low complexity" evidence="1">
    <location>
        <begin position="1780"/>
        <end position="1789"/>
    </location>
</feature>
<feature type="compositionally biased region" description="Basic and acidic residues" evidence="1">
    <location>
        <begin position="2067"/>
        <end position="2080"/>
    </location>
</feature>
<proteinExistence type="predicted"/>
<feature type="compositionally biased region" description="Basic and acidic residues" evidence="1">
    <location>
        <begin position="2007"/>
        <end position="2047"/>
    </location>
</feature>
<feature type="region of interest" description="Disordered" evidence="1">
    <location>
        <begin position="2417"/>
        <end position="2467"/>
    </location>
</feature>
<dbReference type="PANTHER" id="PTHR11324">
    <property type="entry name" value="IL16-RELATED"/>
    <property type="match status" value="1"/>
</dbReference>
<feature type="domain" description="PDZ" evidence="2">
    <location>
        <begin position="678"/>
        <end position="750"/>
    </location>
</feature>
<dbReference type="InterPro" id="IPR036034">
    <property type="entry name" value="PDZ_sf"/>
</dbReference>
<feature type="compositionally biased region" description="Basic and acidic residues" evidence="1">
    <location>
        <begin position="1322"/>
        <end position="1334"/>
    </location>
</feature>
<feature type="compositionally biased region" description="Low complexity" evidence="1">
    <location>
        <begin position="1894"/>
        <end position="1904"/>
    </location>
</feature>
<feature type="compositionally biased region" description="Basic and acidic residues" evidence="1">
    <location>
        <begin position="2108"/>
        <end position="2117"/>
    </location>
</feature>
<dbReference type="EMBL" id="JAIZAY010000014">
    <property type="protein sequence ID" value="KAJ8029988.1"/>
    <property type="molecule type" value="Genomic_DNA"/>
</dbReference>
<feature type="compositionally biased region" description="Polar residues" evidence="1">
    <location>
        <begin position="2417"/>
        <end position="2437"/>
    </location>
</feature>
<dbReference type="CDD" id="cd00136">
    <property type="entry name" value="PDZ_canonical"/>
    <property type="match status" value="3"/>
</dbReference>
<feature type="compositionally biased region" description="Basic residues" evidence="1">
    <location>
        <begin position="872"/>
        <end position="883"/>
    </location>
</feature>
<feature type="region of interest" description="Disordered" evidence="1">
    <location>
        <begin position="420"/>
        <end position="496"/>
    </location>
</feature>
<dbReference type="Gene3D" id="2.30.42.10">
    <property type="match status" value="8"/>
</dbReference>
<comment type="caution">
    <text evidence="3">The sequence shown here is derived from an EMBL/GenBank/DDBJ whole genome shotgun (WGS) entry which is preliminary data.</text>
</comment>
<feature type="domain" description="PDZ" evidence="2">
    <location>
        <begin position="546"/>
        <end position="619"/>
    </location>
</feature>
<feature type="compositionally biased region" description="Acidic residues" evidence="1">
    <location>
        <begin position="2182"/>
        <end position="2191"/>
    </location>
</feature>
<feature type="compositionally biased region" description="Polar residues" evidence="1">
    <location>
        <begin position="1865"/>
        <end position="1886"/>
    </location>
</feature>
<dbReference type="PANTHER" id="PTHR11324:SF16">
    <property type="entry name" value="PDZ DOMAIN-CONTAINING PROTEIN 2"/>
    <property type="match status" value="1"/>
</dbReference>
<feature type="region of interest" description="Disordered" evidence="1">
    <location>
        <begin position="784"/>
        <end position="824"/>
    </location>
</feature>
<feature type="domain" description="PDZ" evidence="2">
    <location>
        <begin position="2254"/>
        <end position="2323"/>
    </location>
</feature>
<feature type="compositionally biased region" description="Polar residues" evidence="1">
    <location>
        <begin position="478"/>
        <end position="496"/>
    </location>
</feature>
<feature type="compositionally biased region" description="Polar residues" evidence="1">
    <location>
        <begin position="1566"/>
        <end position="1598"/>
    </location>
</feature>
<dbReference type="OrthoDB" id="42382at2759"/>
<dbReference type="Proteomes" id="UP001152320">
    <property type="component" value="Chromosome 14"/>
</dbReference>
<feature type="compositionally biased region" description="Basic and acidic residues" evidence="1">
    <location>
        <begin position="1644"/>
        <end position="1672"/>
    </location>
</feature>
<sequence>MPITAENSTVIQELLDAFESTGSAPLTPDVQYTLASLRAHALKAYNFQNSTLPTSYSNGQVKGPLPPPSESQETAKPETRDKEEIQVFSFQSPPKKSKEFGLVLKEETGHFKSNRKLWRRSMTLGSDQIRTPTLAAAAIAGNIRIDLIIPSSYIHQDGRLKCGDELLAINGQVLESCDLQRAGKLLDNALRSGAICIAVLRKVKRRAPQPPGKRNSIAVASIAINGLDKSYPPASVSSSDNFSKSLFRRSYSLKGKGTDYSEVSGASRKFLSKKQGGSVKRKAPEGSQGGGISPSEMPNKKQSKNGSPSLSTANISRSDSVLSKTLTEARKRKREVVKIHLVKDKGTLGIQIAGGKNSSKGDVGIFVAGLDENSPAERDGRLHKGDEILMINGNSLLSVTHQDVVDILAQSGSIVQLVLARKRKRKNKPRMNPSGTSSTSDSSSMSSQFSTPRGSPAVPSKQYHSIENLTKDSPRQAGCSSGDASPASNSPMLPSRMTAKSNTLALPDYAWSNVSTSPLSPMKVEKEEVNPVFQERNMHHGKIPVEIALVKGGFGQGLGFNIMDGEELNIGRSGIFVRSIFPGGPAAVDGRLQEGDEILSVNGDSLEGLSQQLATAKFKLVKKGLVTLSVVSKTLSASPAQGNKLLPPPRRKRLKSPSSIENIEDESKCDGNGRLVVDIVLNKEQGKSLGIAVVCLPIPGKAHESGVYIHQLAPSSPARKAGKLCVGAQVLEINGESLCNVETKDAQNLFGSLQPGLVRMKISRFFNSEDSLLELAKAQESALRLGKGPRNEHVRNGQHNGERRKEYLNPEVDGQSSLVEGSSAPQIRKPFKRVRWSEKEEEIAVIPEKEEKQFSTPGGREVSDIKPALRPKPGHKQPGKRRAIVISASDDLPLDLDEDDPKIPRQTTPVIPGHSQKSQENDLKLRHDYEMVAVDTSEEEGLQKVEITLQSKETGQNGSDTVNVLGFKRRARIGSEMANEFEEYVRTNSPMVKDTSDSCEDVLKTLKPLTKGQTLEMLHLKRSPGEKLGMGLNIKHIQGDNSLTEGVFVRSIHPGGAAERVRGGSGGGIKEGDEILMANNFVLKRSRYDEVVNYLSKLPDEFSLVIARESVKDSENLVSKEENDLWEKIEQHLNTHTKNSKDKAEENQKQKMKLEHLWHCLERELLKLTDDSKSFRDGSDVKRFSNSSHKNWINDEIDRVSSLESLEEAISISDVSDAEDSWVQRCDEEIASESQERALSFESDDEDDFQQLEEILSMEQELDNSKEDQSVVSLPFTPERFTSFKEEGGEGSKDTIQDQSVVSLPFTPERFTSFQEGGGSNEKTEAEMEGKLDETPVTDIDDILSLSDVEEDMTSSPAVVREEIVSQMNENIVEMAPIESEGKPTVSVGSVEETCHTGAQTLDEVIDDIFADIDDDPPVSNLDEVKLGVKSDQDHHQLSSTVDSDVIGPRGSSVYVSPLSSPEKSKGDFRLSSIGSQFSTSTFSLSDLSITDTDEDGSSSVSHDSPLHRNYLNQRASFPGYSGGGPIPLSSSNWTTKKRLIKADPQDLLFDDVSSDDESEDEIETTLGSEKISQTETTIQSDSNNVSDTTLLSESVTVPEQDETAGSIKSKNQTVKKETPTSPRLPPDGDEFPEEVSCASKGNSLERNDGMSKQKDEIPTSKKKIVKVDSKSRKSGLQVKIKASETVSDSKTKIIPSPLVISPESSLFPALFGQDSALGVAKEKDVPETSEESVTKRASLFGDVIKRKSLSPTSSTNLETAPVKKYFPELDVKSTEGNKSDSSSKSAISPELLKPKRFFPDLAVGKQEKLEKETKEEKHVGTQSQNASVKNSNNNIIPLDSKPSGAHGAPVKSSLLLRKLKADLDSNTSSSKTIPSTDTPSQSCLPSSLDDEMSSSSSSKSLELAVPKSLSSVLKRPTQGNMSDAGYGSKKTTSSINEKLLSTPPVKQPDSTPCRGLAALRKFPWERPFERPEPEPEREIVRKGSFKDNSAMKERLARKLRTLPANEIRDDEKFPFSDKNGVKNDRNDKSVAGKLKEDNGRAKQERAEVLPEQTNIVKRGITLNGSEKSKIIKPDVDKCEVNQSRTGSEVSERSLGDDVSHNSSLSLDKGESLKETDNVTVGSTGDVATDLTGPGILVGGIVSAKSSMISHDGDEQTSPENVTDDIPVADDDNGGGHSIDDASNEEEEEGEIQSYVFREDSSGNVEPVNAPPPLPMSPPPLPSSPCPHSESTTGDEVESDNEDDEGLQEEGVFEIVIEKKTEESLGIRIDGGSDTPRQCIYVKRLAANSAAAHSGKLKKGDKLLDVEGMCMVGITHGEAMDILLNHISGPLHMVVSRQRKELYSSDDSSSITGKDLASELAQVNMNDSEEDFLSSGEPDSPSISSPASPHTFRSDIPKQLSSTPDCLEEVRTNQTNVFTLPSSPTPSENGLNSSVFDQQPDKKTPSKKKDGTHPRFVQRSMSESSNSTVLLSAGELEKLIDDANQSLEEHDDSNVCVIVLHKEEENQGLGLTVAGGIDQEVREITVHKVIPGGLAHRDGRIQKGDRVLSINGKVLKGATHSQLLKHLKTSRSDVVLVVAKPQEQGEDEEEIRTIDIELVKSTAGLGFSIAGGRSSPRGDVPITVKKIFTGGAADRSKQLNLDDEIVEVNGTKMNNKTHFEAWTFLKSVPNGVVKLKIIPARR</sequence>
<feature type="compositionally biased region" description="Polar residues" evidence="1">
    <location>
        <begin position="814"/>
        <end position="824"/>
    </location>
</feature>
<feature type="region of interest" description="Disordered" evidence="1">
    <location>
        <begin position="1430"/>
        <end position="1468"/>
    </location>
</feature>
<dbReference type="CDD" id="cd06762">
    <property type="entry name" value="PDZ6_PDZD2-PDZ3_hPro-IL-16-like"/>
    <property type="match status" value="1"/>
</dbReference>
<feature type="domain" description="PDZ" evidence="2">
    <location>
        <begin position="338"/>
        <end position="423"/>
    </location>
</feature>
<feature type="region of interest" description="Disordered" evidence="1">
    <location>
        <begin position="850"/>
        <end position="920"/>
    </location>
</feature>
<dbReference type="InterPro" id="IPR001478">
    <property type="entry name" value="PDZ"/>
</dbReference>
<reference evidence="3" key="1">
    <citation type="submission" date="2021-10" db="EMBL/GenBank/DDBJ databases">
        <title>Tropical sea cucumber genome reveals ecological adaptation and Cuvierian tubules defense mechanism.</title>
        <authorList>
            <person name="Chen T."/>
        </authorList>
    </citation>
    <scope>NUCLEOTIDE SEQUENCE</scope>
    <source>
        <strain evidence="3">Nanhai2018</strain>
        <tissue evidence="3">Muscle</tissue>
    </source>
</reference>
<feature type="compositionally biased region" description="Basic and acidic residues" evidence="1">
    <location>
        <begin position="789"/>
        <end position="808"/>
    </location>
</feature>
<dbReference type="SMART" id="SM00228">
    <property type="entry name" value="PDZ"/>
    <property type="match status" value="8"/>
</dbReference>
<feature type="region of interest" description="Disordered" evidence="1">
    <location>
        <begin position="2064"/>
        <end position="2250"/>
    </location>
</feature>
<feature type="compositionally biased region" description="Acidic residues" evidence="1">
    <location>
        <begin position="2233"/>
        <end position="2250"/>
    </location>
</feature>
<feature type="compositionally biased region" description="Low complexity" evidence="1">
    <location>
        <begin position="2374"/>
        <end position="2389"/>
    </location>
</feature>
<feature type="compositionally biased region" description="Pro residues" evidence="1">
    <location>
        <begin position="2209"/>
        <end position="2225"/>
    </location>
</feature>
<protein>
    <submittedName>
        <fullName evidence="3">Pro-interleukin-16</fullName>
    </submittedName>
</protein>
<dbReference type="SUPFAM" id="SSF50156">
    <property type="entry name" value="PDZ domain-like"/>
    <property type="match status" value="8"/>
</dbReference>
<feature type="domain" description="PDZ" evidence="2">
    <location>
        <begin position="139"/>
        <end position="189"/>
    </location>
</feature>
<feature type="domain" description="PDZ" evidence="2">
    <location>
        <begin position="2595"/>
        <end position="2672"/>
    </location>
</feature>
<dbReference type="Pfam" id="PF00595">
    <property type="entry name" value="PDZ"/>
    <property type="match status" value="7"/>
</dbReference>
<dbReference type="CDD" id="cd06758">
    <property type="entry name" value="PDZ2_PDZD2-like"/>
    <property type="match status" value="1"/>
</dbReference>
<feature type="region of interest" description="Disordered" evidence="1">
    <location>
        <begin position="2369"/>
        <end position="2401"/>
    </location>
</feature>
<accession>A0A9Q1BNF7</accession>
<feature type="region of interest" description="Disordered" evidence="1">
    <location>
        <begin position="1804"/>
        <end position="1954"/>
    </location>
</feature>
<evidence type="ECO:0000313" key="4">
    <source>
        <dbReference type="Proteomes" id="UP001152320"/>
    </source>
</evidence>
<feature type="region of interest" description="Disordered" evidence="1">
    <location>
        <begin position="2003"/>
        <end position="2047"/>
    </location>
</feature>
<feature type="region of interest" description="Disordered" evidence="1">
    <location>
        <begin position="1551"/>
        <end position="1673"/>
    </location>
</feature>
<feature type="domain" description="PDZ" evidence="2">
    <location>
        <begin position="2497"/>
        <end position="2582"/>
    </location>
</feature>
<feature type="compositionally biased region" description="Basic and acidic residues" evidence="1">
    <location>
        <begin position="2439"/>
        <end position="2453"/>
    </location>
</feature>
<evidence type="ECO:0000313" key="3">
    <source>
        <dbReference type="EMBL" id="KAJ8029988.1"/>
    </source>
</evidence>
<feature type="region of interest" description="Disordered" evidence="1">
    <location>
        <begin position="639"/>
        <end position="666"/>
    </location>
</feature>
<feature type="region of interest" description="Disordered" evidence="1">
    <location>
        <begin position="1310"/>
        <end position="1339"/>
    </location>
</feature>
<feature type="domain" description="PDZ" evidence="2">
    <location>
        <begin position="1017"/>
        <end position="1110"/>
    </location>
</feature>
<name>A0A9Q1BNF7_HOLLE</name>
<feature type="compositionally biased region" description="Basic and acidic residues" evidence="1">
    <location>
        <begin position="1766"/>
        <end position="1779"/>
    </location>
</feature>
<feature type="region of interest" description="Disordered" evidence="1">
    <location>
        <begin position="271"/>
        <end position="317"/>
    </location>
</feature>
<evidence type="ECO:0000256" key="1">
    <source>
        <dbReference type="SAM" id="MobiDB-lite"/>
    </source>
</evidence>
<dbReference type="PROSITE" id="PS50106">
    <property type="entry name" value="PDZ"/>
    <property type="match status" value="8"/>
</dbReference>
<feature type="compositionally biased region" description="Polar residues" evidence="1">
    <location>
        <begin position="1821"/>
        <end position="1836"/>
    </location>
</feature>
<feature type="region of interest" description="Disordered" evidence="1">
    <location>
        <begin position="53"/>
        <end position="81"/>
    </location>
</feature>
<keyword evidence="4" id="KW-1185">Reference proteome</keyword>
<feature type="region of interest" description="Disordered" evidence="1">
    <location>
        <begin position="1751"/>
        <end position="1792"/>
    </location>
</feature>
<feature type="compositionally biased region" description="Basic and acidic residues" evidence="1">
    <location>
        <begin position="1806"/>
        <end position="1820"/>
    </location>
</feature>
<feature type="compositionally biased region" description="Basic residues" evidence="1">
    <location>
        <begin position="420"/>
        <end position="429"/>
    </location>
</feature>
<organism evidence="3 4">
    <name type="scientific">Holothuria leucospilota</name>
    <name type="common">Black long sea cucumber</name>
    <name type="synonym">Mertensiothuria leucospilota</name>
    <dbReference type="NCBI Taxonomy" id="206669"/>
    <lineage>
        <taxon>Eukaryota</taxon>
        <taxon>Metazoa</taxon>
        <taxon>Echinodermata</taxon>
        <taxon>Eleutherozoa</taxon>
        <taxon>Echinozoa</taxon>
        <taxon>Holothuroidea</taxon>
        <taxon>Aspidochirotacea</taxon>
        <taxon>Aspidochirotida</taxon>
        <taxon>Holothuriidae</taxon>
        <taxon>Holothuria</taxon>
    </lineage>
</organism>
<evidence type="ECO:0000259" key="2">
    <source>
        <dbReference type="PROSITE" id="PS50106"/>
    </source>
</evidence>